<proteinExistence type="predicted"/>
<feature type="region of interest" description="Disordered" evidence="1">
    <location>
        <begin position="130"/>
        <end position="157"/>
    </location>
</feature>
<accession>A0AAV3QI26</accession>
<evidence type="ECO:0000256" key="1">
    <source>
        <dbReference type="SAM" id="MobiDB-lite"/>
    </source>
</evidence>
<dbReference type="Proteomes" id="UP001454036">
    <property type="component" value="Unassembled WGS sequence"/>
</dbReference>
<name>A0AAV3QI26_LITER</name>
<gene>
    <name evidence="2" type="ORF">LIER_18330</name>
</gene>
<sequence length="157" mass="18437">MDIHAQIQSLCNQLNELCELQNNMCRGGYPNGGQYNNEYPNTNSFYKEYEEHQRFIQCQEELRWEQEFNRVLEAYKTSFTTQRKSIVALQIQVDKLWNVQFAQFHSEAELEEEIEPTVDIERLEKCKVLVDTPGDSSPTEGETGQQLQQVQDLEPKQ</sequence>
<dbReference type="AlphaFoldDB" id="A0AAV3QI26"/>
<keyword evidence="3" id="KW-1185">Reference proteome</keyword>
<dbReference type="EMBL" id="BAABME010004387">
    <property type="protein sequence ID" value="GAA0162183.1"/>
    <property type="molecule type" value="Genomic_DNA"/>
</dbReference>
<protein>
    <submittedName>
        <fullName evidence="2">Uncharacterized protein</fullName>
    </submittedName>
</protein>
<reference evidence="2 3" key="1">
    <citation type="submission" date="2024-01" db="EMBL/GenBank/DDBJ databases">
        <title>The complete chloroplast genome sequence of Lithospermum erythrorhizon: insights into the phylogenetic relationship among Boraginaceae species and the maternal lineages of purple gromwells.</title>
        <authorList>
            <person name="Okada T."/>
            <person name="Watanabe K."/>
        </authorList>
    </citation>
    <scope>NUCLEOTIDE SEQUENCE [LARGE SCALE GENOMIC DNA]</scope>
</reference>
<organism evidence="2 3">
    <name type="scientific">Lithospermum erythrorhizon</name>
    <name type="common">Purple gromwell</name>
    <name type="synonym">Lithospermum officinale var. erythrorhizon</name>
    <dbReference type="NCBI Taxonomy" id="34254"/>
    <lineage>
        <taxon>Eukaryota</taxon>
        <taxon>Viridiplantae</taxon>
        <taxon>Streptophyta</taxon>
        <taxon>Embryophyta</taxon>
        <taxon>Tracheophyta</taxon>
        <taxon>Spermatophyta</taxon>
        <taxon>Magnoliopsida</taxon>
        <taxon>eudicotyledons</taxon>
        <taxon>Gunneridae</taxon>
        <taxon>Pentapetalae</taxon>
        <taxon>asterids</taxon>
        <taxon>lamiids</taxon>
        <taxon>Boraginales</taxon>
        <taxon>Boraginaceae</taxon>
        <taxon>Boraginoideae</taxon>
        <taxon>Lithospermeae</taxon>
        <taxon>Lithospermum</taxon>
    </lineage>
</organism>
<evidence type="ECO:0000313" key="2">
    <source>
        <dbReference type="EMBL" id="GAA0162183.1"/>
    </source>
</evidence>
<evidence type="ECO:0000313" key="3">
    <source>
        <dbReference type="Proteomes" id="UP001454036"/>
    </source>
</evidence>
<comment type="caution">
    <text evidence="2">The sequence shown here is derived from an EMBL/GenBank/DDBJ whole genome shotgun (WGS) entry which is preliminary data.</text>
</comment>
<feature type="compositionally biased region" description="Polar residues" evidence="1">
    <location>
        <begin position="134"/>
        <end position="151"/>
    </location>
</feature>